<comment type="caution">
    <text evidence="2">The sequence shown here is derived from an EMBL/GenBank/DDBJ whole genome shotgun (WGS) entry which is preliminary data.</text>
</comment>
<dbReference type="AlphaFoldDB" id="A0A0F8XQJ4"/>
<dbReference type="CDD" id="cd01029">
    <property type="entry name" value="TOPRIM_primases"/>
    <property type="match status" value="1"/>
</dbReference>
<organism evidence="2">
    <name type="scientific">marine sediment metagenome</name>
    <dbReference type="NCBI Taxonomy" id="412755"/>
    <lineage>
        <taxon>unclassified sequences</taxon>
        <taxon>metagenomes</taxon>
        <taxon>ecological metagenomes</taxon>
    </lineage>
</organism>
<name>A0A0F8XQJ4_9ZZZZ</name>
<evidence type="ECO:0000313" key="2">
    <source>
        <dbReference type="EMBL" id="KKK71327.1"/>
    </source>
</evidence>
<accession>A0A0F8XQJ4</accession>
<reference evidence="2" key="1">
    <citation type="journal article" date="2015" name="Nature">
        <title>Complex archaea that bridge the gap between prokaryotes and eukaryotes.</title>
        <authorList>
            <person name="Spang A."/>
            <person name="Saw J.H."/>
            <person name="Jorgensen S.L."/>
            <person name="Zaremba-Niedzwiedzka K."/>
            <person name="Martijn J."/>
            <person name="Lind A.E."/>
            <person name="van Eijk R."/>
            <person name="Schleper C."/>
            <person name="Guy L."/>
            <person name="Ettema T.J."/>
        </authorList>
    </citation>
    <scope>NUCLEOTIDE SEQUENCE</scope>
</reference>
<sequence>MLRTTDLNILCPVCEKRDGCLVADDGSAAICSRKSEGSVKKVGKGGFHGGYLHILGDFKPQKYKTPKKPDVNWNKWTVKFAKQLAENRKEFGKLCQSINLNPISALRFYIGWHKGWLTIPVYGMTRKISGIQRRQGNTKRYMKHSGMGVFVPSAFFQNPSDTLAVTEGWTDTVTALEYGYNAIGKVNAFVGNEEVVMYAKSHPAVSRVIIFADNNIDGVGLAGAEETAELLNEKGFTTKVVLTVEKDLRRCKQVGMTIHEVIGK</sequence>
<evidence type="ECO:0000259" key="1">
    <source>
        <dbReference type="PROSITE" id="PS50880"/>
    </source>
</evidence>
<dbReference type="PROSITE" id="PS50880">
    <property type="entry name" value="TOPRIM"/>
    <property type="match status" value="1"/>
</dbReference>
<protein>
    <recommendedName>
        <fullName evidence="1">Toprim domain-containing protein</fullName>
    </recommendedName>
</protein>
<dbReference type="EMBL" id="LAZR01057790">
    <property type="protein sequence ID" value="KKK71327.1"/>
    <property type="molecule type" value="Genomic_DNA"/>
</dbReference>
<dbReference type="InterPro" id="IPR006171">
    <property type="entry name" value="TOPRIM_dom"/>
</dbReference>
<proteinExistence type="predicted"/>
<feature type="domain" description="Toprim" evidence="1">
    <location>
        <begin position="161"/>
        <end position="246"/>
    </location>
</feature>
<dbReference type="InterPro" id="IPR034154">
    <property type="entry name" value="TOPRIM_DnaG/twinkle"/>
</dbReference>
<dbReference type="Gene3D" id="3.40.1360.10">
    <property type="match status" value="1"/>
</dbReference>
<gene>
    <name evidence="2" type="ORF">LCGC14_2915020</name>
</gene>